<evidence type="ECO:0000256" key="1">
    <source>
        <dbReference type="SAM" id="MobiDB-lite"/>
    </source>
</evidence>
<feature type="region of interest" description="Disordered" evidence="1">
    <location>
        <begin position="183"/>
        <end position="202"/>
    </location>
</feature>
<accession>L7JTF4</accession>
<reference evidence="2 3" key="1">
    <citation type="journal article" date="2012" name="PLoS Pathog.">
        <title>The genome of the obligate intracellular parasite Trachipleistophora hominis: new insights into microsporidian genome dynamics and reductive evolution.</title>
        <authorList>
            <person name="Heinz E."/>
            <person name="Williams T.A."/>
            <person name="Nakjang S."/>
            <person name="Noel C.J."/>
            <person name="Swan D.C."/>
            <person name="Goldberg A.V."/>
            <person name="Harris S.R."/>
            <person name="Weinmaier T."/>
            <person name="Markert S."/>
            <person name="Becher D."/>
            <person name="Bernhardt J."/>
            <person name="Dagan T."/>
            <person name="Hacker C."/>
            <person name="Lucocq J.M."/>
            <person name="Schweder T."/>
            <person name="Rattei T."/>
            <person name="Hall N."/>
            <person name="Hirt R.P."/>
            <person name="Embley T.M."/>
        </authorList>
    </citation>
    <scope>NUCLEOTIDE SEQUENCE [LARGE SCALE GENOMIC DNA]</scope>
</reference>
<evidence type="ECO:0000313" key="3">
    <source>
        <dbReference type="Proteomes" id="UP000011185"/>
    </source>
</evidence>
<dbReference type="HOGENOM" id="CLU_548120_0_0_1"/>
<keyword evidence="3" id="KW-1185">Reference proteome</keyword>
<protein>
    <submittedName>
        <fullName evidence="2">Uncharacterized protein</fullName>
    </submittedName>
</protein>
<dbReference type="InParanoid" id="L7JTF4"/>
<sequence length="498" mass="57066">VIVFFVYQPKHDHKTTANETPAEIDKPKNNNEYYEPNNINEVSSVLDLKNSTPIDSFAPYLINNTQRVSDRIEHGLSDYYTGIYDYNNSLYEYQNDLKHKQNRLGHYHHEEPPYDDSTDCNANYKFNNFCCTPKIENCPLKQDHIVEERKINQTNSDNFSKYEQLNVEKDENEKEYVNRTVKLKQKDSCHEKSPAKSNNENTELSNINKTLLDNEKVKGIEIMRNHIFPEYKRGLLNCDVSIPIDRTSFEQKKALLTTNIVINDSDESLHSKNDIKEACTTNTTNIFDFSNFLGISTTGDVNNTVDMVNVVDNGNTIMNKPIKYTEDKDTNISSAENSCNINNSNSQKNATDDSELNHYNETEISQEPNKNISGIENQKNEISVVSENNDGAEYVHPNKIAKTCNAQNNTTIKHSNEMMLEDLAHSDELKKPPSTCMSPLDNREMHKSLSLASKINENADKKASSYQKIRLMIMSAFCRIYHQPAITSRMMCIVPKVH</sequence>
<feature type="region of interest" description="Disordered" evidence="1">
    <location>
        <begin position="14"/>
        <end position="33"/>
    </location>
</feature>
<organism evidence="2 3">
    <name type="scientific">Trachipleistophora hominis</name>
    <name type="common">Microsporidian parasite</name>
    <dbReference type="NCBI Taxonomy" id="72359"/>
    <lineage>
        <taxon>Eukaryota</taxon>
        <taxon>Fungi</taxon>
        <taxon>Fungi incertae sedis</taxon>
        <taxon>Microsporidia</taxon>
        <taxon>Pleistophoridae</taxon>
        <taxon>Trachipleistophora</taxon>
    </lineage>
</organism>
<feature type="compositionally biased region" description="Basic and acidic residues" evidence="1">
    <location>
        <begin position="184"/>
        <end position="194"/>
    </location>
</feature>
<proteinExistence type="predicted"/>
<gene>
    <name evidence="2" type="ORF">THOM_2769</name>
</gene>
<feature type="non-terminal residue" evidence="2">
    <location>
        <position position="1"/>
    </location>
</feature>
<name>L7JTF4_TRAHO</name>
<evidence type="ECO:0000313" key="2">
    <source>
        <dbReference type="EMBL" id="ELQ74326.1"/>
    </source>
</evidence>
<dbReference type="VEuPathDB" id="MicrosporidiaDB:THOM_2769"/>
<dbReference type="Proteomes" id="UP000011185">
    <property type="component" value="Unassembled WGS sequence"/>
</dbReference>
<dbReference type="EMBL" id="JH994047">
    <property type="protein sequence ID" value="ELQ74326.1"/>
    <property type="molecule type" value="Genomic_DNA"/>
</dbReference>
<dbReference type="AlphaFoldDB" id="L7JTF4"/>